<keyword evidence="1" id="KW-1133">Transmembrane helix</keyword>
<dbReference type="Proteomes" id="UP001347796">
    <property type="component" value="Unassembled WGS sequence"/>
</dbReference>
<sequence>MEKLSPAKTFKNKSKMEEQTTGSSLSETIATAWYVAKVTSLVLFLLYIAIPIFVQYNPWILPKVVFSNVIRWPPFVDFKKPADFGLNTTRNFYLTVEDDVKIGAWHTLPRSVLESHPNEDISHEKFDQHLAHGKKIIVYLHGNSGTRGGWHRVQLYKLLASHDFHIVTIDYRGFGDSTGTPTEDGVVSDAYHLYQWVKERSGDSPVFLWGHSLGTAITTKLAKKLCDEGEHPLGVVLEAPFNNINDAAANHPFSFPYRMLPWFSDIFISSIADHGIFFTSDKSVEHVTSPIMILHAEDDAVVPYHLGLKLFEAAKEIRPNTHGDVDFVSFPGHHGYGHKHIFKSPELPSIVKKFMEKSIAKRQEQKKEK</sequence>
<proteinExistence type="predicted"/>
<evidence type="ECO:0000259" key="2">
    <source>
        <dbReference type="Pfam" id="PF00561"/>
    </source>
</evidence>
<dbReference type="Pfam" id="PF00561">
    <property type="entry name" value="Abhydrolase_1"/>
    <property type="match status" value="1"/>
</dbReference>
<dbReference type="PANTHER" id="PTHR12277">
    <property type="entry name" value="ALPHA/BETA HYDROLASE DOMAIN-CONTAINING PROTEIN"/>
    <property type="match status" value="1"/>
</dbReference>
<comment type="caution">
    <text evidence="3">The sequence shown here is derived from an EMBL/GenBank/DDBJ whole genome shotgun (WGS) entry which is preliminary data.</text>
</comment>
<reference evidence="3 4" key="1">
    <citation type="submission" date="2024-01" db="EMBL/GenBank/DDBJ databases">
        <title>The genome of the rayed Mediterranean limpet Patella caerulea (Linnaeus, 1758).</title>
        <authorList>
            <person name="Anh-Thu Weber A."/>
            <person name="Halstead-Nussloch G."/>
        </authorList>
    </citation>
    <scope>NUCLEOTIDE SEQUENCE [LARGE SCALE GENOMIC DNA]</scope>
    <source>
        <strain evidence="3">AATW-2023a</strain>
        <tissue evidence="3">Whole specimen</tissue>
    </source>
</reference>
<keyword evidence="1" id="KW-0812">Transmembrane</keyword>
<accession>A0AAN8PRQ4</accession>
<dbReference type="GO" id="GO:0047372">
    <property type="term" value="F:monoacylglycerol lipase activity"/>
    <property type="evidence" value="ECO:0007669"/>
    <property type="project" value="TreeGrafter"/>
</dbReference>
<protein>
    <recommendedName>
        <fullName evidence="2">AB hydrolase-1 domain-containing protein</fullName>
    </recommendedName>
</protein>
<dbReference type="GO" id="GO:0005789">
    <property type="term" value="C:endoplasmic reticulum membrane"/>
    <property type="evidence" value="ECO:0007669"/>
    <property type="project" value="TreeGrafter"/>
</dbReference>
<dbReference type="GO" id="GO:0006660">
    <property type="term" value="P:phosphatidylserine catabolic process"/>
    <property type="evidence" value="ECO:0007669"/>
    <property type="project" value="TreeGrafter"/>
</dbReference>
<dbReference type="InterPro" id="IPR029058">
    <property type="entry name" value="AB_hydrolase_fold"/>
</dbReference>
<dbReference type="InterPro" id="IPR000073">
    <property type="entry name" value="AB_hydrolase_1"/>
</dbReference>
<dbReference type="AlphaFoldDB" id="A0AAN8PRQ4"/>
<keyword evidence="4" id="KW-1185">Reference proteome</keyword>
<evidence type="ECO:0000256" key="1">
    <source>
        <dbReference type="SAM" id="Phobius"/>
    </source>
</evidence>
<name>A0AAN8PRQ4_PATCE</name>
<feature type="transmembrane region" description="Helical" evidence="1">
    <location>
        <begin position="32"/>
        <end position="54"/>
    </location>
</feature>
<evidence type="ECO:0000313" key="4">
    <source>
        <dbReference type="Proteomes" id="UP001347796"/>
    </source>
</evidence>
<evidence type="ECO:0000313" key="3">
    <source>
        <dbReference type="EMBL" id="KAK6182952.1"/>
    </source>
</evidence>
<feature type="domain" description="AB hydrolase-1" evidence="2">
    <location>
        <begin position="136"/>
        <end position="247"/>
    </location>
</feature>
<keyword evidence="1" id="KW-0472">Membrane</keyword>
<organism evidence="3 4">
    <name type="scientific">Patella caerulea</name>
    <name type="common">Rayed Mediterranean limpet</name>
    <dbReference type="NCBI Taxonomy" id="87958"/>
    <lineage>
        <taxon>Eukaryota</taxon>
        <taxon>Metazoa</taxon>
        <taxon>Spiralia</taxon>
        <taxon>Lophotrochozoa</taxon>
        <taxon>Mollusca</taxon>
        <taxon>Gastropoda</taxon>
        <taxon>Patellogastropoda</taxon>
        <taxon>Patelloidea</taxon>
        <taxon>Patellidae</taxon>
        <taxon>Patella</taxon>
    </lineage>
</organism>
<dbReference type="GO" id="GO:0004622">
    <property type="term" value="F:phosphatidylcholine lysophospholipase activity"/>
    <property type="evidence" value="ECO:0007669"/>
    <property type="project" value="TreeGrafter"/>
</dbReference>
<gene>
    <name evidence="3" type="ORF">SNE40_010520</name>
</gene>
<dbReference type="GO" id="GO:0052651">
    <property type="term" value="P:monoacylglycerol catabolic process"/>
    <property type="evidence" value="ECO:0007669"/>
    <property type="project" value="TreeGrafter"/>
</dbReference>
<dbReference type="SUPFAM" id="SSF53474">
    <property type="entry name" value="alpha/beta-Hydrolases"/>
    <property type="match status" value="1"/>
</dbReference>
<dbReference type="PANTHER" id="PTHR12277:SF194">
    <property type="entry name" value="FI04476P"/>
    <property type="match status" value="1"/>
</dbReference>
<dbReference type="Gene3D" id="3.40.50.1820">
    <property type="entry name" value="alpha/beta hydrolase"/>
    <property type="match status" value="1"/>
</dbReference>
<dbReference type="EMBL" id="JAZGQO010000007">
    <property type="protein sequence ID" value="KAK6182952.1"/>
    <property type="molecule type" value="Genomic_DNA"/>
</dbReference>